<evidence type="ECO:0000256" key="3">
    <source>
        <dbReference type="ARBA" id="ARBA00022679"/>
    </source>
</evidence>
<dbReference type="InterPro" id="IPR000719">
    <property type="entry name" value="Prot_kinase_dom"/>
</dbReference>
<feature type="domain" description="Protein kinase" evidence="10">
    <location>
        <begin position="17"/>
        <end position="278"/>
    </location>
</feature>
<evidence type="ECO:0000256" key="9">
    <source>
        <dbReference type="SAM" id="Phobius"/>
    </source>
</evidence>
<keyword evidence="9" id="KW-0472">Membrane</keyword>
<reference evidence="11 12" key="1">
    <citation type="submission" date="2018-11" db="EMBL/GenBank/DDBJ databases">
        <title>Genomes From Bacteria Associated with the Canine Oral Cavity: a Test Case for Automated Genome-Based Taxonomic Assignment.</title>
        <authorList>
            <person name="Coil D.A."/>
            <person name="Jospin G."/>
            <person name="Darling A.E."/>
            <person name="Wallis C."/>
            <person name="Davis I.J."/>
            <person name="Harris S."/>
            <person name="Eisen J.A."/>
            <person name="Holcombe L.J."/>
            <person name="O'Flynn C."/>
        </authorList>
    </citation>
    <scope>NUCLEOTIDE SEQUENCE [LARGE SCALE GENOMIC DNA]</scope>
    <source>
        <strain evidence="11 12">OH2822_COT-296</strain>
    </source>
</reference>
<dbReference type="PROSITE" id="PS50011">
    <property type="entry name" value="PROTEIN_KINASE_DOM"/>
    <property type="match status" value="1"/>
</dbReference>
<dbReference type="Gene3D" id="1.10.510.10">
    <property type="entry name" value="Transferase(Phosphotransferase) domain 1"/>
    <property type="match status" value="1"/>
</dbReference>
<evidence type="ECO:0000256" key="5">
    <source>
        <dbReference type="ARBA" id="ARBA00022777"/>
    </source>
</evidence>
<evidence type="ECO:0000256" key="6">
    <source>
        <dbReference type="ARBA" id="ARBA00022840"/>
    </source>
</evidence>
<keyword evidence="6 7" id="KW-0067">ATP-binding</keyword>
<evidence type="ECO:0000256" key="7">
    <source>
        <dbReference type="PROSITE-ProRule" id="PRU10141"/>
    </source>
</evidence>
<keyword evidence="3" id="KW-0808">Transferase</keyword>
<keyword evidence="5 11" id="KW-0418">Kinase</keyword>
<dbReference type="GO" id="GO:0004674">
    <property type="term" value="F:protein serine/threonine kinase activity"/>
    <property type="evidence" value="ECO:0007669"/>
    <property type="project" value="UniProtKB-KW"/>
</dbReference>
<dbReference type="AlphaFoldDB" id="A0A3P1WQ65"/>
<dbReference type="EC" id="2.7.11.1" evidence="1"/>
<feature type="transmembrane region" description="Helical" evidence="9">
    <location>
        <begin position="328"/>
        <end position="352"/>
    </location>
</feature>
<keyword evidence="9" id="KW-1133">Transmembrane helix</keyword>
<sequence>MEHMTVPPSNVPEVPGVRLTGVLGRGGFAVVYAGEQLSLQRPVAVKVDTRPLHDERNRRRFQREMQAASQISSHPHVVTLIDTGVLPDDRPYLVMERCDGGSLANVVARGPQPPAEAARIIHSASAALGAAHAAGVLHRDIKPGNILLDSYGAPRLSDFGLAAIQRAEASTTVTLEALTPAYAPPEAFSHTEPTSAGDVWSMGAVLFALLTGRGPRSTWDGRSQSLSEIVADLHRPVPTNDPRIPPPLRPILDRAMHVDPGQRFRNGAELAQALNSVLPRLEDGSLRDMDATTYRAPLGSDVATVYVPPPPPTITYSPITVAPRRRPIALIAGIAAVVLLAGGAAWGAVAALSGPSLTLPPKSAPPPTPSTSDEPTQTRTDPPNFEGELDRNDVPTSDDMPWEFGACLDGAIDSQGNTSATTVDCAVANWRVFAGGSIDPDIEARNAQEAMKKDPKVAETCTDENAERAGIDISKPHKVRVLGPKQNKWDEGQRGFSCVFALN</sequence>
<dbReference type="PANTHER" id="PTHR43289:SF6">
    <property type="entry name" value="SERINE_THREONINE-PROTEIN KINASE NEKL-3"/>
    <property type="match status" value="1"/>
</dbReference>
<evidence type="ECO:0000256" key="4">
    <source>
        <dbReference type="ARBA" id="ARBA00022741"/>
    </source>
</evidence>
<dbReference type="InterPro" id="IPR011009">
    <property type="entry name" value="Kinase-like_dom_sf"/>
</dbReference>
<keyword evidence="9" id="KW-0812">Transmembrane</keyword>
<evidence type="ECO:0000313" key="12">
    <source>
        <dbReference type="Proteomes" id="UP000280935"/>
    </source>
</evidence>
<evidence type="ECO:0000259" key="10">
    <source>
        <dbReference type="PROSITE" id="PS50011"/>
    </source>
</evidence>
<dbReference type="PROSITE" id="PS00107">
    <property type="entry name" value="PROTEIN_KINASE_ATP"/>
    <property type="match status" value="1"/>
</dbReference>
<dbReference type="SUPFAM" id="SSF56112">
    <property type="entry name" value="Protein kinase-like (PK-like)"/>
    <property type="match status" value="1"/>
</dbReference>
<evidence type="ECO:0000256" key="8">
    <source>
        <dbReference type="SAM" id="MobiDB-lite"/>
    </source>
</evidence>
<gene>
    <name evidence="11" type="ORF">EII35_13020</name>
</gene>
<name>A0A3P1WQ65_9ACTN</name>
<feature type="binding site" evidence="7">
    <location>
        <position position="46"/>
    </location>
    <ligand>
        <name>ATP</name>
        <dbReference type="ChEBI" id="CHEBI:30616"/>
    </ligand>
</feature>
<dbReference type="Proteomes" id="UP000280935">
    <property type="component" value="Unassembled WGS sequence"/>
</dbReference>
<comment type="caution">
    <text evidence="11">The sequence shown here is derived from an EMBL/GenBank/DDBJ whole genome shotgun (WGS) entry which is preliminary data.</text>
</comment>
<evidence type="ECO:0000256" key="2">
    <source>
        <dbReference type="ARBA" id="ARBA00022527"/>
    </source>
</evidence>
<dbReference type="InterPro" id="IPR017441">
    <property type="entry name" value="Protein_kinase_ATP_BS"/>
</dbReference>
<accession>A0A3P1WQ65</accession>
<feature type="region of interest" description="Disordered" evidence="8">
    <location>
        <begin position="357"/>
        <end position="398"/>
    </location>
</feature>
<keyword evidence="4 7" id="KW-0547">Nucleotide-binding</keyword>
<dbReference type="InterPro" id="IPR008271">
    <property type="entry name" value="Ser/Thr_kinase_AS"/>
</dbReference>
<dbReference type="SMART" id="SM00220">
    <property type="entry name" value="S_TKc"/>
    <property type="match status" value="1"/>
</dbReference>
<organism evidence="11 12">
    <name type="scientific">Arachnia propionica</name>
    <dbReference type="NCBI Taxonomy" id="1750"/>
    <lineage>
        <taxon>Bacteria</taxon>
        <taxon>Bacillati</taxon>
        <taxon>Actinomycetota</taxon>
        <taxon>Actinomycetes</taxon>
        <taxon>Propionibacteriales</taxon>
        <taxon>Propionibacteriaceae</taxon>
        <taxon>Arachnia</taxon>
    </lineage>
</organism>
<dbReference type="PANTHER" id="PTHR43289">
    <property type="entry name" value="MITOGEN-ACTIVATED PROTEIN KINASE KINASE KINASE 20-RELATED"/>
    <property type="match status" value="1"/>
</dbReference>
<dbReference type="PROSITE" id="PS00108">
    <property type="entry name" value="PROTEIN_KINASE_ST"/>
    <property type="match status" value="1"/>
</dbReference>
<dbReference type="EMBL" id="RQYT01000041">
    <property type="protein sequence ID" value="RRD48411.1"/>
    <property type="molecule type" value="Genomic_DNA"/>
</dbReference>
<dbReference type="Pfam" id="PF00069">
    <property type="entry name" value="Pkinase"/>
    <property type="match status" value="1"/>
</dbReference>
<proteinExistence type="predicted"/>
<dbReference type="OrthoDB" id="9762169at2"/>
<dbReference type="GO" id="GO:0005524">
    <property type="term" value="F:ATP binding"/>
    <property type="evidence" value="ECO:0007669"/>
    <property type="project" value="UniProtKB-UniRule"/>
</dbReference>
<evidence type="ECO:0000313" key="11">
    <source>
        <dbReference type="EMBL" id="RRD48411.1"/>
    </source>
</evidence>
<protein>
    <recommendedName>
        <fullName evidence="1">non-specific serine/threonine protein kinase</fullName>
        <ecNumber evidence="1">2.7.11.1</ecNumber>
    </recommendedName>
</protein>
<keyword evidence="2 11" id="KW-0723">Serine/threonine-protein kinase</keyword>
<evidence type="ECO:0000256" key="1">
    <source>
        <dbReference type="ARBA" id="ARBA00012513"/>
    </source>
</evidence>
<dbReference type="Gene3D" id="3.30.200.20">
    <property type="entry name" value="Phosphorylase Kinase, domain 1"/>
    <property type="match status" value="1"/>
</dbReference>
<dbReference type="CDD" id="cd14014">
    <property type="entry name" value="STKc_PknB_like"/>
    <property type="match status" value="1"/>
</dbReference>